<protein>
    <submittedName>
        <fullName evidence="1">Uncharacterized protein</fullName>
    </submittedName>
</protein>
<proteinExistence type="predicted"/>
<dbReference type="Proteomes" id="UP000244128">
    <property type="component" value="Unassembled WGS sequence"/>
</dbReference>
<evidence type="ECO:0000313" key="2">
    <source>
        <dbReference type="Proteomes" id="UP000244128"/>
    </source>
</evidence>
<dbReference type="AlphaFoldDB" id="A0A2T5I005"/>
<gene>
    <name evidence="1" type="ORF">C8R26_11071</name>
</gene>
<name>A0A2T5I005_9PROT</name>
<sequence>MIQKNALAKVLRTLATTIESMADEDVALLLAGKGKLTFIPSEKPKNVHVEPSIDHAVLMTRLNDCRDRDEARQVLLSVATKDALMSLAKGQKLYIAKNDRREDIENKIIEFVIGAKLRTEAIQTLSLTGGGNQADG</sequence>
<comment type="caution">
    <text evidence="1">The sequence shown here is derived from an EMBL/GenBank/DDBJ whole genome shotgun (WGS) entry which is preliminary data.</text>
</comment>
<reference evidence="1 2" key="1">
    <citation type="submission" date="2018-04" db="EMBL/GenBank/DDBJ databases">
        <title>Active sludge and wastewater microbial communities from Klosterneuburg, Austria.</title>
        <authorList>
            <person name="Wagner M."/>
        </authorList>
    </citation>
    <scope>NUCLEOTIDE SEQUENCE [LARGE SCALE GENOMIC DNA]</scope>
    <source>
        <strain evidence="1 2">Nm49</strain>
    </source>
</reference>
<organism evidence="1 2">
    <name type="scientific">Nitrosomonas oligotropha</name>
    <dbReference type="NCBI Taxonomy" id="42354"/>
    <lineage>
        <taxon>Bacteria</taxon>
        <taxon>Pseudomonadati</taxon>
        <taxon>Pseudomonadota</taxon>
        <taxon>Betaproteobacteria</taxon>
        <taxon>Nitrosomonadales</taxon>
        <taxon>Nitrosomonadaceae</taxon>
        <taxon>Nitrosomonas</taxon>
    </lineage>
</organism>
<evidence type="ECO:0000313" key="1">
    <source>
        <dbReference type="EMBL" id="PTQ77151.1"/>
    </source>
</evidence>
<accession>A0A2T5I005</accession>
<dbReference type="EMBL" id="QAOI01000010">
    <property type="protein sequence ID" value="PTQ77151.1"/>
    <property type="molecule type" value="Genomic_DNA"/>
</dbReference>
<dbReference type="RefSeq" id="WP_107803206.1">
    <property type="nucleotide sequence ID" value="NZ_QAOI01000010.1"/>
</dbReference>